<dbReference type="Gene3D" id="3.40.50.450">
    <property type="match status" value="1"/>
</dbReference>
<dbReference type="PANTHER" id="PTHR31223">
    <property type="entry name" value="LOG FAMILY PROTEIN YJL055W"/>
    <property type="match status" value="1"/>
</dbReference>
<reference evidence="1 2" key="1">
    <citation type="submission" date="2024-02" db="EMBL/GenBank/DDBJ databases">
        <title>De novo assembly and annotation of 12 fungi associated with fruit tree decline syndrome in Ontario, Canada.</title>
        <authorList>
            <person name="Sulman M."/>
            <person name="Ellouze W."/>
            <person name="Ilyukhin E."/>
        </authorList>
    </citation>
    <scope>NUCLEOTIDE SEQUENCE [LARGE SCALE GENOMIC DNA]</scope>
    <source>
        <strain evidence="1 2">M1-105</strain>
    </source>
</reference>
<protein>
    <recommendedName>
        <fullName evidence="3">Lysine decarboxylase-like protein</fullName>
    </recommendedName>
</protein>
<dbReference type="InterPro" id="IPR005269">
    <property type="entry name" value="LOG"/>
</dbReference>
<evidence type="ECO:0008006" key="3">
    <source>
        <dbReference type="Google" id="ProtNLM"/>
    </source>
</evidence>
<dbReference type="Proteomes" id="UP001521116">
    <property type="component" value="Unassembled WGS sequence"/>
</dbReference>
<name>A0ABR3TAK4_9PEZI</name>
<dbReference type="InterPro" id="IPR031100">
    <property type="entry name" value="LOG_fam"/>
</dbReference>
<evidence type="ECO:0000313" key="2">
    <source>
        <dbReference type="Proteomes" id="UP001521116"/>
    </source>
</evidence>
<dbReference type="EMBL" id="JAJVDC020000006">
    <property type="protein sequence ID" value="KAL1636606.1"/>
    <property type="molecule type" value="Genomic_DNA"/>
</dbReference>
<evidence type="ECO:0000313" key="1">
    <source>
        <dbReference type="EMBL" id="KAL1636606.1"/>
    </source>
</evidence>
<sequence>MATEYGADTTTTNGTRDKRPVVCVLCGASSGTSPLHLEAARALAHALHKNGMKLVYGGGTIGLMGEVARAMVSLAGKDAVHGIIPRIMVKQEAGAAKSHNDESQIIAPDGKLKPWTASGPRNVLDENIYGRTTIVDDIFTRKRMMAEEVANGGPGGGFVALSGGWGTFEELVEVLTWNQLGVHDRGIVVYNIENFWDHLLKWVDTSVRTGFMHSEDSQILVEACSAEEVIERLRNYKTNESRFKLNWTQI</sequence>
<keyword evidence="2" id="KW-1185">Reference proteome</keyword>
<organism evidence="1 2">
    <name type="scientific">Neofusicoccum ribis</name>
    <dbReference type="NCBI Taxonomy" id="45134"/>
    <lineage>
        <taxon>Eukaryota</taxon>
        <taxon>Fungi</taxon>
        <taxon>Dikarya</taxon>
        <taxon>Ascomycota</taxon>
        <taxon>Pezizomycotina</taxon>
        <taxon>Dothideomycetes</taxon>
        <taxon>Dothideomycetes incertae sedis</taxon>
        <taxon>Botryosphaeriales</taxon>
        <taxon>Botryosphaeriaceae</taxon>
        <taxon>Neofusicoccum</taxon>
    </lineage>
</organism>
<accession>A0ABR3TAK4</accession>
<gene>
    <name evidence="1" type="ORF">SLS56_001191</name>
</gene>
<dbReference type="SUPFAM" id="SSF102405">
    <property type="entry name" value="MCP/YpsA-like"/>
    <property type="match status" value="1"/>
</dbReference>
<dbReference type="NCBIfam" id="TIGR00730">
    <property type="entry name" value="Rossman fold protein, TIGR00730 family"/>
    <property type="match status" value="1"/>
</dbReference>
<proteinExistence type="predicted"/>
<comment type="caution">
    <text evidence="1">The sequence shown here is derived from an EMBL/GenBank/DDBJ whole genome shotgun (WGS) entry which is preliminary data.</text>
</comment>
<dbReference type="PANTHER" id="PTHR31223:SF70">
    <property type="entry name" value="LOG FAMILY PROTEIN YJL055W"/>
    <property type="match status" value="1"/>
</dbReference>
<dbReference type="Pfam" id="PF03641">
    <property type="entry name" value="Lysine_decarbox"/>
    <property type="match status" value="1"/>
</dbReference>